<dbReference type="Gene3D" id="2.40.70.10">
    <property type="entry name" value="Acid Proteases"/>
    <property type="match status" value="2"/>
</dbReference>
<feature type="chain" id="PRO_5045625682" evidence="3">
    <location>
        <begin position="22"/>
        <end position="430"/>
    </location>
</feature>
<evidence type="ECO:0000256" key="2">
    <source>
        <dbReference type="ARBA" id="ARBA00022729"/>
    </source>
</evidence>
<dbReference type="KEGG" id="soe:110800444"/>
<dbReference type="PANTHER" id="PTHR47965:SF22">
    <property type="entry name" value="EUKARYOTIC ASPARTYL PROTEASE FAMILY PROTEIN"/>
    <property type="match status" value="1"/>
</dbReference>
<dbReference type="PANTHER" id="PTHR47965">
    <property type="entry name" value="ASPARTYL PROTEASE-RELATED"/>
    <property type="match status" value="1"/>
</dbReference>
<name>A0A9R0K8D1_SPIOL</name>
<dbReference type="InterPro" id="IPR001461">
    <property type="entry name" value="Aspartic_peptidase_A1"/>
</dbReference>
<dbReference type="CDD" id="cd05489">
    <property type="entry name" value="xylanase_inhibitor_I_like"/>
    <property type="match status" value="1"/>
</dbReference>
<evidence type="ECO:0000259" key="4">
    <source>
        <dbReference type="PROSITE" id="PS51767"/>
    </source>
</evidence>
<feature type="domain" description="Peptidase A1" evidence="4">
    <location>
        <begin position="43"/>
        <end position="417"/>
    </location>
</feature>
<comment type="similarity">
    <text evidence="1">Belongs to the peptidase A1 family.</text>
</comment>
<dbReference type="InterPro" id="IPR033121">
    <property type="entry name" value="PEPTIDASE_A1"/>
</dbReference>
<reference evidence="6" key="2">
    <citation type="submission" date="2025-08" db="UniProtKB">
        <authorList>
            <consortium name="RefSeq"/>
        </authorList>
    </citation>
    <scope>IDENTIFICATION</scope>
    <source>
        <tissue evidence="6">Leaf</tissue>
    </source>
</reference>
<dbReference type="Proteomes" id="UP000813463">
    <property type="component" value="Chromosome 3"/>
</dbReference>
<evidence type="ECO:0000256" key="3">
    <source>
        <dbReference type="SAM" id="SignalP"/>
    </source>
</evidence>
<dbReference type="Pfam" id="PF14543">
    <property type="entry name" value="TAXi_N"/>
    <property type="match status" value="1"/>
</dbReference>
<accession>A0A9R0K8D1</accession>
<dbReference type="GeneID" id="110800444"/>
<dbReference type="InterPro" id="IPR032861">
    <property type="entry name" value="TAXi_N"/>
</dbReference>
<dbReference type="InterPro" id="IPR021109">
    <property type="entry name" value="Peptidase_aspartic_dom_sf"/>
</dbReference>
<dbReference type="SMR" id="A0A9R0K8D1"/>
<feature type="signal peptide" evidence="3">
    <location>
        <begin position="1"/>
        <end position="21"/>
    </location>
</feature>
<protein>
    <submittedName>
        <fullName evidence="6">Probable aspartic proteinase GIP2</fullName>
    </submittedName>
</protein>
<organism evidence="5 6">
    <name type="scientific">Spinacia oleracea</name>
    <name type="common">Spinach</name>
    <dbReference type="NCBI Taxonomy" id="3562"/>
    <lineage>
        <taxon>Eukaryota</taxon>
        <taxon>Viridiplantae</taxon>
        <taxon>Streptophyta</taxon>
        <taxon>Embryophyta</taxon>
        <taxon>Tracheophyta</taxon>
        <taxon>Spermatophyta</taxon>
        <taxon>Magnoliopsida</taxon>
        <taxon>eudicotyledons</taxon>
        <taxon>Gunneridae</taxon>
        <taxon>Pentapetalae</taxon>
        <taxon>Caryophyllales</taxon>
        <taxon>Chenopodiaceae</taxon>
        <taxon>Chenopodioideae</taxon>
        <taxon>Anserineae</taxon>
        <taxon>Spinacia</taxon>
    </lineage>
</organism>
<reference evidence="5" key="1">
    <citation type="journal article" date="2021" name="Nat. Commun.">
        <title>Genomic analyses provide insights into spinach domestication and the genetic basis of agronomic traits.</title>
        <authorList>
            <person name="Cai X."/>
            <person name="Sun X."/>
            <person name="Xu C."/>
            <person name="Sun H."/>
            <person name="Wang X."/>
            <person name="Ge C."/>
            <person name="Zhang Z."/>
            <person name="Wang Q."/>
            <person name="Fei Z."/>
            <person name="Jiao C."/>
            <person name="Wang Q."/>
        </authorList>
    </citation>
    <scope>NUCLEOTIDE SEQUENCE [LARGE SCALE GENOMIC DNA]</scope>
    <source>
        <strain evidence="5">cv. Varoflay</strain>
    </source>
</reference>
<dbReference type="InterPro" id="IPR033868">
    <property type="entry name" value="Xylanase_inhibitor_I-like"/>
</dbReference>
<dbReference type="Pfam" id="PF14541">
    <property type="entry name" value="TAXi_C"/>
    <property type="match status" value="1"/>
</dbReference>
<sequence>MASSIQHHLFILLSLIATASAATSFQPKGLLLPLTKEASTLQYIVKTTQRTPSKSVLLTLSLGSPFLWQDCDRGYVSSTYRPARCNSAQCTLAESIACGTCNSPRRPGCNNNTCGLFPENPFTNTATGGELASDVVRINSTDGSNLGRVVTVPNFLFNCAPTFLLKGLAKGVQGIAGFGMSKISIPSQLTSTFNLPNKFALCLTSDVTSVGVIFFGNGPYRLYPGELYVPSSLQYTPILTNPNASSEYYIGVNSIKIGNSEVPINKALLSINNQGNGGTKISTIHPYTIMESSIYKAVTSYFDVQLKKFYQDRNYPNATRINAVAPFGLCYDGNTIRSTRVGLEVPNIELVLQNDKVVWTLFASNSMVRGLKANPNAVCLAIVDGGKNPATSIVLGGYQLEDNLLEFDVAKSRLGFRYLVNDMTRCSCCD</sequence>
<keyword evidence="2 3" id="KW-0732">Signal</keyword>
<keyword evidence="5" id="KW-1185">Reference proteome</keyword>
<dbReference type="GO" id="GO:0004190">
    <property type="term" value="F:aspartic-type endopeptidase activity"/>
    <property type="evidence" value="ECO:0007669"/>
    <property type="project" value="InterPro"/>
</dbReference>
<dbReference type="GO" id="GO:0006508">
    <property type="term" value="P:proteolysis"/>
    <property type="evidence" value="ECO:0007669"/>
    <property type="project" value="InterPro"/>
</dbReference>
<dbReference type="AlphaFoldDB" id="A0A9R0K8D1"/>
<evidence type="ECO:0000256" key="1">
    <source>
        <dbReference type="ARBA" id="ARBA00007447"/>
    </source>
</evidence>
<evidence type="ECO:0000313" key="6">
    <source>
        <dbReference type="RefSeq" id="XP_021861443.2"/>
    </source>
</evidence>
<proteinExistence type="inferred from homology"/>
<dbReference type="InterPro" id="IPR032799">
    <property type="entry name" value="TAXi_C"/>
</dbReference>
<evidence type="ECO:0000313" key="5">
    <source>
        <dbReference type="Proteomes" id="UP000813463"/>
    </source>
</evidence>
<dbReference type="SUPFAM" id="SSF50630">
    <property type="entry name" value="Acid proteases"/>
    <property type="match status" value="1"/>
</dbReference>
<dbReference type="RefSeq" id="XP_021861443.2">
    <property type="nucleotide sequence ID" value="XM_022005751.2"/>
</dbReference>
<dbReference type="PROSITE" id="PS51767">
    <property type="entry name" value="PEPTIDASE_A1"/>
    <property type="match status" value="1"/>
</dbReference>
<gene>
    <name evidence="6" type="primary">LOC110800444</name>
</gene>
<dbReference type="GO" id="GO:0005576">
    <property type="term" value="C:extracellular region"/>
    <property type="evidence" value="ECO:0007669"/>
    <property type="project" value="UniProtKB-SubCell"/>
</dbReference>